<feature type="region of interest" description="Disordered" evidence="2">
    <location>
        <begin position="687"/>
        <end position="720"/>
    </location>
</feature>
<reference evidence="4" key="1">
    <citation type="submission" date="2025-08" db="UniProtKB">
        <authorList>
            <consortium name="Ensembl"/>
        </authorList>
    </citation>
    <scope>IDENTIFICATION</scope>
</reference>
<organism evidence="4 5">
    <name type="scientific">Anser cygnoides</name>
    <name type="common">Swan goose</name>
    <dbReference type="NCBI Taxonomy" id="8845"/>
    <lineage>
        <taxon>Eukaryota</taxon>
        <taxon>Metazoa</taxon>
        <taxon>Chordata</taxon>
        <taxon>Craniata</taxon>
        <taxon>Vertebrata</taxon>
        <taxon>Euteleostomi</taxon>
        <taxon>Archelosauria</taxon>
        <taxon>Archosauria</taxon>
        <taxon>Dinosauria</taxon>
        <taxon>Saurischia</taxon>
        <taxon>Theropoda</taxon>
        <taxon>Coelurosauria</taxon>
        <taxon>Aves</taxon>
        <taxon>Neognathae</taxon>
        <taxon>Galloanserae</taxon>
        <taxon>Anseriformes</taxon>
        <taxon>Anatidae</taxon>
        <taxon>Anserinae</taxon>
        <taxon>Anser</taxon>
    </lineage>
</organism>
<dbReference type="PANTHER" id="PTHR10730:SF9">
    <property type="entry name" value="INACTIVE GLYCOSYLTRANSFERASE 25 FAMILY MEMBER 3"/>
    <property type="match status" value="1"/>
</dbReference>
<dbReference type="Pfam" id="PF01755">
    <property type="entry name" value="Glyco_transf_25"/>
    <property type="match status" value="1"/>
</dbReference>
<sequence>MSLAGTAGAVRGPGPAFPPCPRGPCGARAWGAARGLCRGARSMGVAPVRCGAQPHSSGFPPGIVVGTGSVRGEGQALGRACCRSRGAQRGAEGKEPMPWGQERQSWCRAARAGSEGKREPWDSPCWRGSVREEITRLPSSCKRSFGSFKLHGASPSEAPLPSFAAPASRGWQYLWLAVFIVQGGFFPRGADVPPSRCATDHNSDNTTAMLREWLAAAGKDYHSVVWKEEEGPSAYPDELGPKHWSDKRYENVMRLKQEALSYAREQGAHYILFVDTDSILTNNQTLKFLIAQNKSVVAPMLDSQTFYSNFWCGITPQGYYRRTADYFPTKNRQRRGCFAVPMVYATFLIDLRKEETSRLAFYPPHPNYTWAFDDIIVFAYSCQEAGAEVHVCNQQRFGYINVPVKAHQTLEDERVNFVHLTLEAMVDGPPMQRSMHISVPPKPLTKMGFDEIFLINLVRRPDRRQRMLASLRELEIAARVVDAVDGSTLNSSDIKVLGVDMLPEYYDPFSGRTLTKGEVGCFLSHYSIWKEIVSRGLERSVVFEDDVRFEASFPARLRRLMEELEGAQQDWDLIYLGRKQVNAEDEAPVEGVRNLVVAGYSYWTLAYAISRRGAQKLLAAEPLSKMLPVDEFLPIMYDKHPNEDYKRHFAPRDLLVFSAHPLLVYPTHYAGDSNWLSDTETSTIWDDDSKQTGWTGSQKTLRDPRGGGGGYLRSSARDEL</sequence>
<dbReference type="OrthoDB" id="47375at2759"/>
<evidence type="ECO:0000313" key="5">
    <source>
        <dbReference type="Proteomes" id="UP000694521"/>
    </source>
</evidence>
<dbReference type="Proteomes" id="UP000694521">
    <property type="component" value="Unplaced"/>
</dbReference>
<dbReference type="PANTHER" id="PTHR10730">
    <property type="entry name" value="PROCOLLAGEN-LYSINE,2-OXOGLUTARATE 5-DIOXYGENASE/GLYCOSYLTRANSFERASE 25 FAMILY MEMBER"/>
    <property type="match status" value="1"/>
</dbReference>
<evidence type="ECO:0000259" key="3">
    <source>
        <dbReference type="Pfam" id="PF01755"/>
    </source>
</evidence>
<dbReference type="InterPro" id="IPR002654">
    <property type="entry name" value="Glyco_trans_25"/>
</dbReference>
<comment type="similarity">
    <text evidence="1">Belongs to the glycosyltransferase 25 family.</text>
</comment>
<protein>
    <submittedName>
        <fullName evidence="4">Cerebral endothelial cell adhesion molecule</fullName>
    </submittedName>
</protein>
<evidence type="ECO:0000256" key="1">
    <source>
        <dbReference type="ARBA" id="ARBA00006721"/>
    </source>
</evidence>
<dbReference type="CDD" id="cd06532">
    <property type="entry name" value="Glyco_transf_25"/>
    <property type="match status" value="1"/>
</dbReference>
<dbReference type="Ensembl" id="ENSACDT00005026938.1">
    <property type="protein sequence ID" value="ENSACDP00005022511.1"/>
    <property type="gene ID" value="ENSACDG00005016335.1"/>
</dbReference>
<dbReference type="AlphaFoldDB" id="A0A8B9EJG9"/>
<dbReference type="InterPro" id="IPR029044">
    <property type="entry name" value="Nucleotide-diphossugar_trans"/>
</dbReference>
<proteinExistence type="inferred from homology"/>
<name>A0A8B9EJG9_ANSCY</name>
<evidence type="ECO:0000313" key="4">
    <source>
        <dbReference type="Ensembl" id="ENSACDP00005022511.1"/>
    </source>
</evidence>
<accession>A0A8B9EJG9</accession>
<evidence type="ECO:0000256" key="2">
    <source>
        <dbReference type="SAM" id="MobiDB-lite"/>
    </source>
</evidence>
<dbReference type="Gene3D" id="3.90.550.10">
    <property type="entry name" value="Spore Coat Polysaccharide Biosynthesis Protein SpsA, Chain A"/>
    <property type="match status" value="1"/>
</dbReference>
<feature type="domain" description="Glycosyl transferase family 25" evidence="3">
    <location>
        <begin position="450"/>
        <end position="632"/>
    </location>
</feature>
<dbReference type="InterPro" id="IPR050757">
    <property type="entry name" value="Collagen_mod_GT25"/>
</dbReference>
<keyword evidence="5" id="KW-1185">Reference proteome</keyword>
<reference evidence="4" key="2">
    <citation type="submission" date="2025-09" db="UniProtKB">
        <authorList>
            <consortium name="Ensembl"/>
        </authorList>
    </citation>
    <scope>IDENTIFICATION</scope>
</reference>